<feature type="domain" description="Flagellin C-terminal" evidence="7">
    <location>
        <begin position="409"/>
        <end position="493"/>
    </location>
</feature>
<keyword evidence="8" id="KW-0969">Cilium</keyword>
<sequence>MAQVINTNSLSLMAQTNLNKSQASLGTAIQRLSSGLRINSAKDDAAGQAITNRFTANIEGMTQAARNANDGISLAQTTEGALNEINDNLLNIRRLSEQALNGTNSESDKKSIQEEVTARLAEIGRIAKDTEFNGVNVLDGSTSSLQIQIGAKDGQTIGIDLPAMDLEKLGLDDYSVMNALNGKYDKPTLEASGASVASDATIGAGTADEITLDAAAMGLISTAVGAGAVADLELYSTTDKDGKTQYIAYDKVNDKATEINMVSDGAGAGAGVLDSVTPGKVLSAVDSDILRSGPSTLKGELQTYGEGKEITLASGNKHTLQAADLEAIATELGGDASSVANMEVIGLADKNGDVSYYAVHTDATTGKQTGIALDLDDAGGTFTAAKTDDLSIKDLQKMEELNSGNGILKTMDAALAQVDSFRSGLGAVQNRFNSIISNLNTTVNNMTEAKSRILDADFSSEVSAMSRANILQSAGITVLSQANQVPQNVLQLLR</sequence>
<dbReference type="SUPFAM" id="SSF64518">
    <property type="entry name" value="Phase 1 flagellin"/>
    <property type="match status" value="1"/>
</dbReference>
<protein>
    <recommendedName>
        <fullName evidence="5">Flagellin</fullName>
    </recommendedName>
</protein>
<name>A0ABU8DK24_ERWAP</name>
<dbReference type="PANTHER" id="PTHR42792">
    <property type="entry name" value="FLAGELLIN"/>
    <property type="match status" value="1"/>
</dbReference>
<reference evidence="8 9" key="1">
    <citation type="submission" date="2024-02" db="EMBL/GenBank/DDBJ databases">
        <title>First report Erwinia aphidicola in onion in Chile.</title>
        <authorList>
            <person name="Valenzuela M."/>
            <person name="Pena M."/>
            <person name="Dutta B."/>
        </authorList>
    </citation>
    <scope>NUCLEOTIDE SEQUENCE [LARGE SCALE GENOMIC DNA]</scope>
    <source>
        <strain evidence="8 9">QCJ3A</strain>
    </source>
</reference>
<gene>
    <name evidence="8" type="ORF">V8N49_19630</name>
</gene>
<organism evidence="8 9">
    <name type="scientific">Erwinia aphidicola</name>
    <dbReference type="NCBI Taxonomy" id="68334"/>
    <lineage>
        <taxon>Bacteria</taxon>
        <taxon>Pseudomonadati</taxon>
        <taxon>Pseudomonadota</taxon>
        <taxon>Gammaproteobacteria</taxon>
        <taxon>Enterobacterales</taxon>
        <taxon>Erwiniaceae</taxon>
        <taxon>Erwinia</taxon>
    </lineage>
</organism>
<dbReference type="Proteomes" id="UP001306592">
    <property type="component" value="Unassembled WGS sequence"/>
</dbReference>
<dbReference type="InterPro" id="IPR001029">
    <property type="entry name" value="Flagellin_N"/>
</dbReference>
<dbReference type="Pfam" id="PF00669">
    <property type="entry name" value="Flagellin_N"/>
    <property type="match status" value="1"/>
</dbReference>
<dbReference type="Gene3D" id="2.30.220.10">
    <property type="entry name" value="f41 fragment of flagellin, C-terminal domain"/>
    <property type="match status" value="1"/>
</dbReference>
<comment type="similarity">
    <text evidence="2 5">Belongs to the bacterial flagellin family.</text>
</comment>
<dbReference type="EMBL" id="JBANEI010000017">
    <property type="protein sequence ID" value="MEI2683861.1"/>
    <property type="molecule type" value="Genomic_DNA"/>
</dbReference>
<dbReference type="Gene3D" id="2.170.280.10">
    <property type="entry name" value="f41 fragment of flagellin, middle domain"/>
    <property type="match status" value="1"/>
</dbReference>
<evidence type="ECO:0000313" key="8">
    <source>
        <dbReference type="EMBL" id="MEI2683861.1"/>
    </source>
</evidence>
<comment type="subcellular location">
    <subcellularLocation>
        <location evidence="5">Secreted</location>
    </subcellularLocation>
    <subcellularLocation>
        <location evidence="5">Bacterial flagellum</location>
    </subcellularLocation>
</comment>
<feature type="domain" description="Flagellin N-terminal" evidence="6">
    <location>
        <begin position="5"/>
        <end position="141"/>
    </location>
</feature>
<evidence type="ECO:0000259" key="7">
    <source>
        <dbReference type="Pfam" id="PF00700"/>
    </source>
</evidence>
<dbReference type="InterPro" id="IPR046358">
    <property type="entry name" value="Flagellin_C"/>
</dbReference>
<dbReference type="Gene3D" id="6.10.280.190">
    <property type="match status" value="1"/>
</dbReference>
<dbReference type="PANTHER" id="PTHR42792:SF2">
    <property type="entry name" value="FLAGELLIN"/>
    <property type="match status" value="1"/>
</dbReference>
<evidence type="ECO:0000313" key="9">
    <source>
        <dbReference type="Proteomes" id="UP001306592"/>
    </source>
</evidence>
<evidence type="ECO:0000256" key="3">
    <source>
        <dbReference type="ARBA" id="ARBA00022525"/>
    </source>
</evidence>
<evidence type="ECO:0000256" key="5">
    <source>
        <dbReference type="RuleBase" id="RU362073"/>
    </source>
</evidence>
<dbReference type="Gene3D" id="6.10.10.10">
    <property type="entry name" value="Flagellar export chaperone, C-terminal domain"/>
    <property type="match status" value="1"/>
</dbReference>
<keyword evidence="4 5" id="KW-0975">Bacterial flagellum</keyword>
<keyword evidence="8" id="KW-0966">Cell projection</keyword>
<keyword evidence="3 5" id="KW-0964">Secreted</keyword>
<keyword evidence="8" id="KW-0282">Flagellum</keyword>
<evidence type="ECO:0000256" key="2">
    <source>
        <dbReference type="ARBA" id="ARBA00005709"/>
    </source>
</evidence>
<keyword evidence="9" id="KW-1185">Reference proteome</keyword>
<comment type="caution">
    <text evidence="8">The sequence shown here is derived from an EMBL/GenBank/DDBJ whole genome shotgun (WGS) entry which is preliminary data.</text>
</comment>
<dbReference type="InterPro" id="IPR042187">
    <property type="entry name" value="Flagellin_C_sub2"/>
</dbReference>
<evidence type="ECO:0000256" key="4">
    <source>
        <dbReference type="ARBA" id="ARBA00023143"/>
    </source>
</evidence>
<dbReference type="Gene3D" id="1.20.1330.10">
    <property type="entry name" value="f41 fragment of flagellin, N-terminal domain"/>
    <property type="match status" value="1"/>
</dbReference>
<dbReference type="PRINTS" id="PR00207">
    <property type="entry name" value="FLAGELLIN"/>
</dbReference>
<evidence type="ECO:0000259" key="6">
    <source>
        <dbReference type="Pfam" id="PF00669"/>
    </source>
</evidence>
<comment type="function">
    <text evidence="1 5">Flagellin is the subunit protein which polymerizes to form the filaments of bacterial flagella.</text>
</comment>
<accession>A0ABU8DK24</accession>
<dbReference type="InterPro" id="IPR001492">
    <property type="entry name" value="Flagellin"/>
</dbReference>
<dbReference type="Pfam" id="PF00700">
    <property type="entry name" value="Flagellin_C"/>
    <property type="match status" value="1"/>
</dbReference>
<dbReference type="RefSeq" id="WP_336203641.1">
    <property type="nucleotide sequence ID" value="NZ_JBANEI010000017.1"/>
</dbReference>
<proteinExistence type="inferred from homology"/>
<evidence type="ECO:0000256" key="1">
    <source>
        <dbReference type="ARBA" id="ARBA00002270"/>
    </source>
</evidence>